<reference evidence="2 3" key="1">
    <citation type="submission" date="2019-05" db="EMBL/GenBank/DDBJ databases">
        <title>The compact genome of Giardia muris reveals important steps in the evolution of intestinal protozoan parasites.</title>
        <authorList>
            <person name="Xu F."/>
            <person name="Jimenez-Gonzalez A."/>
            <person name="Einarsson E."/>
            <person name="Astvaldsson A."/>
            <person name="Peirasmaki D."/>
            <person name="Eckmann L."/>
            <person name="Andersson J.O."/>
            <person name="Svard S.G."/>
            <person name="Jerlstrom-Hultqvist J."/>
        </authorList>
    </citation>
    <scope>NUCLEOTIDE SEQUENCE [LARGE SCALE GENOMIC DNA]</scope>
    <source>
        <strain evidence="2 3">Roberts-Thomson</strain>
    </source>
</reference>
<protein>
    <submittedName>
        <fullName evidence="2">CPSF A subunit-containing protein</fullName>
    </submittedName>
</protein>
<evidence type="ECO:0000313" key="2">
    <source>
        <dbReference type="EMBL" id="TNJ28193.1"/>
    </source>
</evidence>
<evidence type="ECO:0000256" key="1">
    <source>
        <dbReference type="SAM" id="MobiDB-lite"/>
    </source>
</evidence>
<feature type="region of interest" description="Disordered" evidence="1">
    <location>
        <begin position="678"/>
        <end position="699"/>
    </location>
</feature>
<dbReference type="InterPro" id="IPR015943">
    <property type="entry name" value="WD40/YVTN_repeat-like_dom_sf"/>
</dbReference>
<evidence type="ECO:0000313" key="3">
    <source>
        <dbReference type="Proteomes" id="UP000315496"/>
    </source>
</evidence>
<organism evidence="2 3">
    <name type="scientific">Giardia muris</name>
    <dbReference type="NCBI Taxonomy" id="5742"/>
    <lineage>
        <taxon>Eukaryota</taxon>
        <taxon>Metamonada</taxon>
        <taxon>Diplomonadida</taxon>
        <taxon>Hexamitidae</taxon>
        <taxon>Giardiinae</taxon>
        <taxon>Giardia</taxon>
    </lineage>
</organism>
<accession>A0A4Z1T2M0</accession>
<dbReference type="VEuPathDB" id="GiardiaDB:GMRT_14345"/>
<dbReference type="Proteomes" id="UP000315496">
    <property type="component" value="Chromosome 2"/>
</dbReference>
<gene>
    <name evidence="2" type="ORF">GMRT_14345</name>
</gene>
<dbReference type="PANTHER" id="PTHR10644">
    <property type="entry name" value="DNA REPAIR/RNA PROCESSING CPSF FAMILY"/>
    <property type="match status" value="1"/>
</dbReference>
<name>A0A4Z1T2M0_GIAMU</name>
<proteinExistence type="predicted"/>
<keyword evidence="3" id="KW-1185">Reference proteome</keyword>
<dbReference type="InterPro" id="IPR050358">
    <property type="entry name" value="RSE1/DDB1/CFT1"/>
</dbReference>
<sequence length="1867" mass="207533">MNTGAVLSEAIPSAGVTTATRFDIDGRTLLAVGRVATLQFFEVCCDSLRFLSGHTFSERITGIFHRVRSGVSSIEFVVGFESHKALLCQLVGLIIVTNLMFDFAIPGEENLATSSPLYALYGPDILVSVCGFNLDHLGLANLNTGNTVLVHMGSDPVVDLKALPCETGVGIVLGILTSSVRLAENWIKNPRAATLSLYTVDHKIAEADGGEEAFSISLFRRITDLPSDSYAIATFPPPFYYCMIIATKKFIFIKPDDRTQWPVRFCFSCLPEEQAYSKTRIKQVIRACDQYLGSELGVSDCPLDQWDLLLTQNSLISLYSDSLTHDRVSFQELQAEPIPLCPELVPGHPLHGCDVYPYYGYDSTSDKAEKVTLTQVNNVLGGFPALDLQLEIELCASAHIDSVLAAKGVSRRDITPGEFFNMSAFGQHPSNLLYVGPRADVFNYTIIPPLSGVQACLLNYERSGSCRILAIDQYGLSFILSMSFDGFAIKARSIKMIPVILGDRCAAATTGSPAMLTPPTVLVPLPPLSTIPIGLEAQMAEFSPEPQVLYSSVFVGSVVEDSTIYGLVQTTAMPRPDYYHDFRVPRPKEEIRNQKALLSDILIQRSHHEQVSSPEDLDPLSLIFPTHIRPFEGGILSQIEHNTLAAQRFGDIEHTVVFPYALLPSFALVVDAAAKAMQTPKHSEPKRQRRQKKAPDARPTLYTLHESGAISILNTHVSLSRAGVRLISGSLKMEKIERVFLLRHPNSPDEATYTVIVTSDSVTEMATYRQAKEHGSSGHKLEKEITERIINNEPTLLAFAISPTIFVQVCPTRIQLFTASKSITKLSAELTNSNEDIIHAVSDGISLLVLGTTSAAHYFVLTIADDLDSFEFKYLRLPTLYGPLNSTCLFTNELIRERTLGFLGGYYPESIKIQLADDATARDLFDDFLSKLNIEGTLAWSLHISESGHVTCFLIGTDADHSLIAVPLWTWVPHLFELERSGASGQLKSLLERAFLAGVCPILSSEFLSANKDVFNSDPYRDAFKMISSAPKLAQTPSLAHLDAVSIVPQVGGTSSMPVLHLFVAFGGGQTTIYKIDLDPITASTLCVTPFSFRDGNVGSRVPLTAKTDVWAVARGTRRPLRIAAPFSQVVVQDSHYPENSAVMIFVGYAMRSPTPTATSYFCLPNLLGTYSITPVGRPYSAAVSSTLYAVPVIAPIRQFLPLRLVYHVDAAIEPVMALLDTGVGVPSAGVSSENDAHNVGSHLYMLLEAFCFGSIRNTYFGTHLIHENSPEYAELAGVSLPALSPYPTAYPNILLHRRLADPTTLRSMQYLWSYGSLQSAPIRTILHLPPGLRGKKLCYHTTTESFGVIVYTERYEIRPPRSIAMDEVAGIRIKDTLKEERIEDFDPYGDQRPSDKVLRMLEVCKSKLPPNPATYDTFLRNRFESFVLIRHSEACPNDYRIYDFFSFDFKRHESNNCLVSDILLSYFPERFTSRHMHNSGISRDNFGRINRRNYHNSKADAREKQLDAMEMTEQRREILLLGSGYLLGPDEQCYGSFKLFAIEEADDKDDKKENIWNFGLWSGRWAVRLVIQDEFQNVVTAVRTIPKNKVLLISESKRTCMYYLEYCQRLICCSIYEANGYVAEITRLNDFFLMSDLALCNKLWIFRQKGNRQTMICRASPNLKIYTSSFLVSMSTLEFVVLSVTMNRVVCVLTYRYDAKKSELLASRLCLQSSTRIPGVCVRQIQFLAWGPYDTMRNLMKNTWADTTPIGSATGNKIEISLGTNVTTGTNNALICSEGSVYVAVPLPLALQKVISQVSLVKATESGPHYLVHNKIDYDRMLVYDSVLLPMLQHIEGFDTVCQCDGLTDESFWRIVWSLTQAALCF</sequence>
<dbReference type="OrthoDB" id="10250439at2759"/>
<dbReference type="EMBL" id="VDLU01000002">
    <property type="protein sequence ID" value="TNJ28193.1"/>
    <property type="molecule type" value="Genomic_DNA"/>
</dbReference>
<dbReference type="Gene3D" id="2.130.10.10">
    <property type="entry name" value="YVTN repeat-like/Quinoprotein amine dehydrogenase"/>
    <property type="match status" value="2"/>
</dbReference>
<comment type="caution">
    <text evidence="2">The sequence shown here is derived from an EMBL/GenBank/DDBJ whole genome shotgun (WGS) entry which is preliminary data.</text>
</comment>